<gene>
    <name evidence="1" type="ORF">ACFPPD_07555</name>
</gene>
<proteinExistence type="predicted"/>
<organism evidence="1 2">
    <name type="scientific">Cohnella suwonensis</name>
    <dbReference type="NCBI Taxonomy" id="696072"/>
    <lineage>
        <taxon>Bacteria</taxon>
        <taxon>Bacillati</taxon>
        <taxon>Bacillota</taxon>
        <taxon>Bacilli</taxon>
        <taxon>Bacillales</taxon>
        <taxon>Paenibacillaceae</taxon>
        <taxon>Cohnella</taxon>
    </lineage>
</organism>
<accession>A0ABW0LS37</accession>
<dbReference type="Proteomes" id="UP001596105">
    <property type="component" value="Unassembled WGS sequence"/>
</dbReference>
<evidence type="ECO:0000313" key="1">
    <source>
        <dbReference type="EMBL" id="MFC5468573.1"/>
    </source>
</evidence>
<name>A0ABW0LS37_9BACL</name>
<comment type="caution">
    <text evidence="1">The sequence shown here is derived from an EMBL/GenBank/DDBJ whole genome shotgun (WGS) entry which is preliminary data.</text>
</comment>
<dbReference type="RefSeq" id="WP_209749539.1">
    <property type="nucleotide sequence ID" value="NZ_JBHSMH010000016.1"/>
</dbReference>
<dbReference type="EMBL" id="JBHSMH010000016">
    <property type="protein sequence ID" value="MFC5468573.1"/>
    <property type="molecule type" value="Genomic_DNA"/>
</dbReference>
<evidence type="ECO:0000313" key="2">
    <source>
        <dbReference type="Proteomes" id="UP001596105"/>
    </source>
</evidence>
<reference evidence="2" key="1">
    <citation type="journal article" date="2019" name="Int. J. Syst. Evol. Microbiol.">
        <title>The Global Catalogue of Microorganisms (GCM) 10K type strain sequencing project: providing services to taxonomists for standard genome sequencing and annotation.</title>
        <authorList>
            <consortium name="The Broad Institute Genomics Platform"/>
            <consortium name="The Broad Institute Genome Sequencing Center for Infectious Disease"/>
            <person name="Wu L."/>
            <person name="Ma J."/>
        </authorList>
    </citation>
    <scope>NUCLEOTIDE SEQUENCE [LARGE SCALE GENOMIC DNA]</scope>
    <source>
        <strain evidence="2">CCUG 57113</strain>
    </source>
</reference>
<protein>
    <submittedName>
        <fullName evidence="1">Uncharacterized protein</fullName>
    </submittedName>
</protein>
<sequence length="108" mass="11924">MAVEKFFPTGSGGDWRRGARVRPALAARGLGEIRQSSFPAFPPIATTKKRLHPTTNGAPCRPIPDAIRAALPDRRENRMADWMDQIKMPAGILNPVQAFLSCLFFYVG</sequence>
<keyword evidence="2" id="KW-1185">Reference proteome</keyword>